<dbReference type="EMBL" id="QFYR01000001">
    <property type="protein sequence ID" value="RAK56751.1"/>
    <property type="molecule type" value="Genomic_DNA"/>
</dbReference>
<keyword evidence="3" id="KW-1185">Reference proteome</keyword>
<feature type="signal peptide" evidence="1">
    <location>
        <begin position="1"/>
        <end position="22"/>
    </location>
</feature>
<reference evidence="3" key="1">
    <citation type="submission" date="2018-05" db="EMBL/GenBank/DDBJ databases">
        <authorList>
            <person name="Li X."/>
        </authorList>
    </citation>
    <scope>NUCLEOTIDE SEQUENCE [LARGE SCALE GENOMIC DNA]</scope>
    <source>
        <strain evidence="3">YIM 73061</strain>
    </source>
</reference>
<sequence length="188" mass="19685">MMLRKTLLLAAAALLCMGAAPAKPAPKAPAKPAAAKAAAKPAPARTSGYDAGDPNAFISLLASVDAKAQIARTDGDAVFMTVTSPTEVFSAQFAGCNPQGKACQAVLFDRLGAEGSPTMAQINGFNQTSVMCRVYQDRSGKAHVEYSALVFPRTNRDEMLMHLNAWRGCIADFADFAKDPTGFLANAA</sequence>
<proteinExistence type="predicted"/>
<keyword evidence="1" id="KW-0732">Signal</keyword>
<protein>
    <recommendedName>
        <fullName evidence="4">YbjN domain-containing protein</fullName>
    </recommendedName>
</protein>
<feature type="chain" id="PRO_5016402132" description="YbjN domain-containing protein" evidence="1">
    <location>
        <begin position="23"/>
        <end position="188"/>
    </location>
</feature>
<accession>A0A328AR85</accession>
<name>A0A328AR85_9CAUL</name>
<evidence type="ECO:0000313" key="3">
    <source>
        <dbReference type="Proteomes" id="UP000249725"/>
    </source>
</evidence>
<evidence type="ECO:0000256" key="1">
    <source>
        <dbReference type="SAM" id="SignalP"/>
    </source>
</evidence>
<gene>
    <name evidence="2" type="ORF">DJ018_01900</name>
</gene>
<dbReference type="Proteomes" id="UP000249725">
    <property type="component" value="Unassembled WGS sequence"/>
</dbReference>
<evidence type="ECO:0000313" key="2">
    <source>
        <dbReference type="EMBL" id="RAK56751.1"/>
    </source>
</evidence>
<dbReference type="AlphaFoldDB" id="A0A328AR85"/>
<evidence type="ECO:0008006" key="4">
    <source>
        <dbReference type="Google" id="ProtNLM"/>
    </source>
</evidence>
<comment type="caution">
    <text evidence="2">The sequence shown here is derived from an EMBL/GenBank/DDBJ whole genome shotgun (WGS) entry which is preliminary data.</text>
</comment>
<organism evidence="2 3">
    <name type="scientific">Phenylobacterium deserti</name>
    <dbReference type="NCBI Taxonomy" id="1914756"/>
    <lineage>
        <taxon>Bacteria</taxon>
        <taxon>Pseudomonadati</taxon>
        <taxon>Pseudomonadota</taxon>
        <taxon>Alphaproteobacteria</taxon>
        <taxon>Caulobacterales</taxon>
        <taxon>Caulobacteraceae</taxon>
        <taxon>Phenylobacterium</taxon>
    </lineage>
</organism>